<evidence type="ECO:0000313" key="10">
    <source>
        <dbReference type="EMBL" id="MFB9528001.1"/>
    </source>
</evidence>
<evidence type="ECO:0000259" key="9">
    <source>
        <dbReference type="Pfam" id="PF18967"/>
    </source>
</evidence>
<dbReference type="Proteomes" id="UP001589646">
    <property type="component" value="Unassembled WGS sequence"/>
</dbReference>
<evidence type="ECO:0000256" key="2">
    <source>
        <dbReference type="ARBA" id="ARBA00022475"/>
    </source>
</evidence>
<evidence type="ECO:0000256" key="4">
    <source>
        <dbReference type="ARBA" id="ARBA00022741"/>
    </source>
</evidence>
<accession>A0ABV5PZS3</accession>
<keyword evidence="5 8" id="KW-1133">Transmembrane helix</keyword>
<reference evidence="10 11" key="1">
    <citation type="submission" date="2024-09" db="EMBL/GenBank/DDBJ databases">
        <authorList>
            <person name="Sun Q."/>
            <person name="Mori K."/>
        </authorList>
    </citation>
    <scope>NUCLEOTIDE SEQUENCE [LARGE SCALE GENOMIC DNA]</scope>
    <source>
        <strain evidence="10 11">JCM 3323</strain>
    </source>
</reference>
<evidence type="ECO:0000256" key="3">
    <source>
        <dbReference type="ARBA" id="ARBA00022692"/>
    </source>
</evidence>
<dbReference type="Pfam" id="PF18967">
    <property type="entry name" value="PycTM"/>
    <property type="match status" value="1"/>
</dbReference>
<keyword evidence="6" id="KW-0051">Antiviral defense</keyword>
<comment type="subcellular location">
    <subcellularLocation>
        <location evidence="1">Cell membrane</location>
    </subcellularLocation>
</comment>
<evidence type="ECO:0000256" key="7">
    <source>
        <dbReference type="ARBA" id="ARBA00023136"/>
    </source>
</evidence>
<protein>
    <submittedName>
        <fullName evidence="10">Pycsar system effector family protein</fullName>
    </submittedName>
</protein>
<sequence length="185" mass="20041">MKHDPTTPTPRLEGDIGAPDKHIAPALRERLDAVNKTAYVELVRASETRAGLLLSWGGVAYGVLVTLILTGPAQFPGIGRVGVVMALIMLSIAVMLILYTVRPRIPKHGGPRIITYAQAPTPEALIDLMHVEEAEAGRYELALANDALLACKIAVLKHRNLRWAVDLIVASIATLTVTVFLERLI</sequence>
<keyword evidence="3 8" id="KW-0812">Transmembrane</keyword>
<evidence type="ECO:0000256" key="1">
    <source>
        <dbReference type="ARBA" id="ARBA00004236"/>
    </source>
</evidence>
<feature type="transmembrane region" description="Helical" evidence="8">
    <location>
        <begin position="50"/>
        <end position="69"/>
    </location>
</feature>
<keyword evidence="4" id="KW-0547">Nucleotide-binding</keyword>
<proteinExistence type="predicted"/>
<dbReference type="InterPro" id="IPR043760">
    <property type="entry name" value="PycTM_dom"/>
</dbReference>
<keyword evidence="2" id="KW-1003">Cell membrane</keyword>
<feature type="transmembrane region" description="Helical" evidence="8">
    <location>
        <begin position="81"/>
        <end position="101"/>
    </location>
</feature>
<evidence type="ECO:0000256" key="5">
    <source>
        <dbReference type="ARBA" id="ARBA00022989"/>
    </source>
</evidence>
<gene>
    <name evidence="10" type="ORF">ACFFRN_15400</name>
</gene>
<evidence type="ECO:0000313" key="11">
    <source>
        <dbReference type="Proteomes" id="UP001589646"/>
    </source>
</evidence>
<name>A0ABV5PZS3_9ACTN</name>
<keyword evidence="11" id="KW-1185">Reference proteome</keyword>
<evidence type="ECO:0000256" key="6">
    <source>
        <dbReference type="ARBA" id="ARBA00023118"/>
    </source>
</evidence>
<keyword evidence="7 8" id="KW-0472">Membrane</keyword>
<organism evidence="10 11">
    <name type="scientific">Nonomuraea roseola</name>
    <dbReference type="NCBI Taxonomy" id="46179"/>
    <lineage>
        <taxon>Bacteria</taxon>
        <taxon>Bacillati</taxon>
        <taxon>Actinomycetota</taxon>
        <taxon>Actinomycetes</taxon>
        <taxon>Streptosporangiales</taxon>
        <taxon>Streptosporangiaceae</taxon>
        <taxon>Nonomuraea</taxon>
    </lineage>
</organism>
<dbReference type="RefSeq" id="WP_346126627.1">
    <property type="nucleotide sequence ID" value="NZ_BAAAXC010000015.1"/>
</dbReference>
<feature type="transmembrane region" description="Helical" evidence="8">
    <location>
        <begin position="163"/>
        <end position="181"/>
    </location>
</feature>
<feature type="domain" description="Pycsar effector protein" evidence="9">
    <location>
        <begin position="38"/>
        <end position="180"/>
    </location>
</feature>
<comment type="caution">
    <text evidence="10">The sequence shown here is derived from an EMBL/GenBank/DDBJ whole genome shotgun (WGS) entry which is preliminary data.</text>
</comment>
<evidence type="ECO:0000256" key="8">
    <source>
        <dbReference type="SAM" id="Phobius"/>
    </source>
</evidence>
<dbReference type="EMBL" id="JBHMCE010000004">
    <property type="protein sequence ID" value="MFB9528001.1"/>
    <property type="molecule type" value="Genomic_DNA"/>
</dbReference>